<evidence type="ECO:0000313" key="2">
    <source>
        <dbReference type="Proteomes" id="UP000075884"/>
    </source>
</evidence>
<dbReference type="EnsemblMetazoa" id="ADIR014639-RA">
    <property type="protein sequence ID" value="ADIR014639-PA"/>
    <property type="gene ID" value="ADIR014639"/>
</dbReference>
<evidence type="ECO:0000313" key="1">
    <source>
        <dbReference type="EnsemblMetazoa" id="ADIR014639-PA"/>
    </source>
</evidence>
<reference evidence="1" key="2">
    <citation type="submission" date="2020-05" db="UniProtKB">
        <authorList>
            <consortium name="EnsemblMetazoa"/>
        </authorList>
    </citation>
    <scope>IDENTIFICATION</scope>
    <source>
        <strain evidence="1">WRAIR2</strain>
    </source>
</reference>
<reference evidence="2" key="1">
    <citation type="submission" date="2013-03" db="EMBL/GenBank/DDBJ databases">
        <title>The Genome Sequence of Anopheles dirus WRAIR2.</title>
        <authorList>
            <consortium name="The Broad Institute Genomics Platform"/>
            <person name="Neafsey D.E."/>
            <person name="Walton C."/>
            <person name="Walker B."/>
            <person name="Young S.K."/>
            <person name="Zeng Q."/>
            <person name="Gargeya S."/>
            <person name="Fitzgerald M."/>
            <person name="Haas B."/>
            <person name="Abouelleil A."/>
            <person name="Allen A.W."/>
            <person name="Alvarado L."/>
            <person name="Arachchi H.M."/>
            <person name="Berlin A.M."/>
            <person name="Chapman S.B."/>
            <person name="Gainer-Dewar J."/>
            <person name="Goldberg J."/>
            <person name="Griggs A."/>
            <person name="Gujja S."/>
            <person name="Hansen M."/>
            <person name="Howarth C."/>
            <person name="Imamovic A."/>
            <person name="Ireland A."/>
            <person name="Larimer J."/>
            <person name="McCowan C."/>
            <person name="Murphy C."/>
            <person name="Pearson M."/>
            <person name="Poon T.W."/>
            <person name="Priest M."/>
            <person name="Roberts A."/>
            <person name="Saif S."/>
            <person name="Shea T."/>
            <person name="Sisk P."/>
            <person name="Sykes S."/>
            <person name="Wortman J."/>
            <person name="Nusbaum C."/>
            <person name="Birren B."/>
        </authorList>
    </citation>
    <scope>NUCLEOTIDE SEQUENCE [LARGE SCALE GENOMIC DNA]</scope>
    <source>
        <strain evidence="2">WRAIR2</strain>
    </source>
</reference>
<dbReference type="VEuPathDB" id="VectorBase:ADIR014639"/>
<name>A0A182NXR8_9DIPT</name>
<keyword evidence="2" id="KW-1185">Reference proteome</keyword>
<protein>
    <submittedName>
        <fullName evidence="1">Uncharacterized protein</fullName>
    </submittedName>
</protein>
<accession>A0A182NXR8</accession>
<proteinExistence type="predicted"/>
<sequence length="34" mass="3746">MRVSALCVITCAARSHTVSLFSFTPRQSECVVFV</sequence>
<dbReference type="Proteomes" id="UP000075884">
    <property type="component" value="Unassembled WGS sequence"/>
</dbReference>
<dbReference type="AlphaFoldDB" id="A0A182NXR8"/>
<organism evidence="1 2">
    <name type="scientific">Anopheles dirus</name>
    <dbReference type="NCBI Taxonomy" id="7168"/>
    <lineage>
        <taxon>Eukaryota</taxon>
        <taxon>Metazoa</taxon>
        <taxon>Ecdysozoa</taxon>
        <taxon>Arthropoda</taxon>
        <taxon>Hexapoda</taxon>
        <taxon>Insecta</taxon>
        <taxon>Pterygota</taxon>
        <taxon>Neoptera</taxon>
        <taxon>Endopterygota</taxon>
        <taxon>Diptera</taxon>
        <taxon>Nematocera</taxon>
        <taxon>Culicoidea</taxon>
        <taxon>Culicidae</taxon>
        <taxon>Anophelinae</taxon>
        <taxon>Anopheles</taxon>
    </lineage>
</organism>